<feature type="compositionally biased region" description="Polar residues" evidence="2">
    <location>
        <begin position="14"/>
        <end position="31"/>
    </location>
</feature>
<feature type="region of interest" description="Disordered" evidence="2">
    <location>
        <begin position="1326"/>
        <end position="1349"/>
    </location>
</feature>
<feature type="region of interest" description="Disordered" evidence="2">
    <location>
        <begin position="523"/>
        <end position="552"/>
    </location>
</feature>
<feature type="region of interest" description="Disordered" evidence="2">
    <location>
        <begin position="1241"/>
        <end position="1265"/>
    </location>
</feature>
<feature type="compositionally biased region" description="Polar residues" evidence="2">
    <location>
        <begin position="50"/>
        <end position="59"/>
    </location>
</feature>
<gene>
    <name evidence="3" type="ORF">TTHERM_00836720</name>
</gene>
<keyword evidence="1" id="KW-0175">Coiled coil</keyword>
<feature type="region of interest" description="Disordered" evidence="2">
    <location>
        <begin position="1103"/>
        <end position="1126"/>
    </location>
</feature>
<feature type="region of interest" description="Disordered" evidence="2">
    <location>
        <begin position="465"/>
        <end position="485"/>
    </location>
</feature>
<feature type="compositionally biased region" description="Polar residues" evidence="2">
    <location>
        <begin position="735"/>
        <end position="782"/>
    </location>
</feature>
<keyword evidence="4" id="KW-1185">Reference proteome</keyword>
<feature type="compositionally biased region" description="Low complexity" evidence="2">
    <location>
        <begin position="830"/>
        <end position="841"/>
    </location>
</feature>
<dbReference type="GeneID" id="7834383"/>
<feature type="region of interest" description="Disordered" evidence="2">
    <location>
        <begin position="604"/>
        <end position="636"/>
    </location>
</feature>
<dbReference type="eggNOG" id="ENOG502QRPA">
    <property type="taxonomic scope" value="Eukaryota"/>
</dbReference>
<feature type="compositionally biased region" description="Polar residues" evidence="2">
    <location>
        <begin position="1243"/>
        <end position="1265"/>
    </location>
</feature>
<dbReference type="EMBL" id="GG662429">
    <property type="protein sequence ID" value="EAS05000.2"/>
    <property type="molecule type" value="Genomic_DNA"/>
</dbReference>
<protein>
    <submittedName>
        <fullName evidence="3">Uncharacterized protein</fullName>
    </submittedName>
</protein>
<feature type="compositionally biased region" description="Polar residues" evidence="2">
    <location>
        <begin position="677"/>
        <end position="689"/>
    </location>
</feature>
<name>I7MAP6_TETTS</name>
<dbReference type="Proteomes" id="UP000009168">
    <property type="component" value="Unassembled WGS sequence"/>
</dbReference>
<evidence type="ECO:0000256" key="2">
    <source>
        <dbReference type="SAM" id="MobiDB-lite"/>
    </source>
</evidence>
<evidence type="ECO:0000256" key="1">
    <source>
        <dbReference type="SAM" id="Coils"/>
    </source>
</evidence>
<evidence type="ECO:0000313" key="3">
    <source>
        <dbReference type="EMBL" id="EAS05000.2"/>
    </source>
</evidence>
<dbReference type="RefSeq" id="XP_001025245.2">
    <property type="nucleotide sequence ID" value="XM_001025245.2"/>
</dbReference>
<feature type="region of interest" description="Disordered" evidence="2">
    <location>
        <begin position="817"/>
        <end position="841"/>
    </location>
</feature>
<organism evidence="3 4">
    <name type="scientific">Tetrahymena thermophila (strain SB210)</name>
    <dbReference type="NCBI Taxonomy" id="312017"/>
    <lineage>
        <taxon>Eukaryota</taxon>
        <taxon>Sar</taxon>
        <taxon>Alveolata</taxon>
        <taxon>Ciliophora</taxon>
        <taxon>Intramacronucleata</taxon>
        <taxon>Oligohymenophorea</taxon>
        <taxon>Hymenostomatida</taxon>
        <taxon>Tetrahymenina</taxon>
        <taxon>Tetrahymenidae</taxon>
        <taxon>Tetrahymena</taxon>
    </lineage>
</organism>
<dbReference type="STRING" id="312017.I7MAP6"/>
<feature type="region of interest" description="Disordered" evidence="2">
    <location>
        <begin position="1"/>
        <end position="59"/>
    </location>
</feature>
<reference evidence="4" key="1">
    <citation type="journal article" date="2006" name="PLoS Biol.">
        <title>Macronuclear genome sequence of the ciliate Tetrahymena thermophila, a model eukaryote.</title>
        <authorList>
            <person name="Eisen J.A."/>
            <person name="Coyne R.S."/>
            <person name="Wu M."/>
            <person name="Wu D."/>
            <person name="Thiagarajan M."/>
            <person name="Wortman J.R."/>
            <person name="Badger J.H."/>
            <person name="Ren Q."/>
            <person name="Amedeo P."/>
            <person name="Jones K.M."/>
            <person name="Tallon L.J."/>
            <person name="Delcher A.L."/>
            <person name="Salzberg S.L."/>
            <person name="Silva J.C."/>
            <person name="Haas B.J."/>
            <person name="Majoros W.H."/>
            <person name="Farzad M."/>
            <person name="Carlton J.M."/>
            <person name="Smith R.K. Jr."/>
            <person name="Garg J."/>
            <person name="Pearlman R.E."/>
            <person name="Karrer K.M."/>
            <person name="Sun L."/>
            <person name="Manning G."/>
            <person name="Elde N.C."/>
            <person name="Turkewitz A.P."/>
            <person name="Asai D.J."/>
            <person name="Wilkes D.E."/>
            <person name="Wang Y."/>
            <person name="Cai H."/>
            <person name="Collins K."/>
            <person name="Stewart B.A."/>
            <person name="Lee S.R."/>
            <person name="Wilamowska K."/>
            <person name="Weinberg Z."/>
            <person name="Ruzzo W.L."/>
            <person name="Wloga D."/>
            <person name="Gaertig J."/>
            <person name="Frankel J."/>
            <person name="Tsao C.-C."/>
            <person name="Gorovsky M.A."/>
            <person name="Keeling P.J."/>
            <person name="Waller R.F."/>
            <person name="Patron N.J."/>
            <person name="Cherry J.M."/>
            <person name="Stover N.A."/>
            <person name="Krieger C.J."/>
            <person name="del Toro C."/>
            <person name="Ryder H.F."/>
            <person name="Williamson S.C."/>
            <person name="Barbeau R.A."/>
            <person name="Hamilton E.P."/>
            <person name="Orias E."/>
        </authorList>
    </citation>
    <scope>NUCLEOTIDE SEQUENCE [LARGE SCALE GENOMIC DNA]</scope>
    <source>
        <strain evidence="4">SB210</strain>
    </source>
</reference>
<dbReference type="InParanoid" id="I7MAP6"/>
<feature type="region of interest" description="Disordered" evidence="2">
    <location>
        <begin position="1066"/>
        <end position="1087"/>
    </location>
</feature>
<feature type="coiled-coil region" evidence="1">
    <location>
        <begin position="298"/>
        <end position="392"/>
    </location>
</feature>
<feature type="compositionally biased region" description="Low complexity" evidence="2">
    <location>
        <begin position="32"/>
        <end position="49"/>
    </location>
</feature>
<feature type="coiled-coil region" evidence="1">
    <location>
        <begin position="150"/>
        <end position="209"/>
    </location>
</feature>
<evidence type="ECO:0000313" key="4">
    <source>
        <dbReference type="Proteomes" id="UP000009168"/>
    </source>
</evidence>
<feature type="compositionally biased region" description="Low complexity" evidence="2">
    <location>
        <begin position="655"/>
        <end position="676"/>
    </location>
</feature>
<feature type="region of interest" description="Disordered" evidence="2">
    <location>
        <begin position="735"/>
        <end position="797"/>
    </location>
</feature>
<feature type="region of interest" description="Disordered" evidence="2">
    <location>
        <begin position="648"/>
        <end position="690"/>
    </location>
</feature>
<sequence>MQDQITKKLKDSLNKSSESYNHLSNQSQGGINNQSLNFNNNNMNQNNPNADLTSQQTQSGNYMSNKLKKISQGANINDNSKYEAEKQFSGADQDSLVFQFLTNKLTQNLKDQYAQNGNTDTSESSDIVTRLKEFRDAQRSATQADQSDTLEQKYNQCQRLDTELNDKDAQDFDEEVDTDLILQQEFEALIQYERNKQELRISQQQQEQDSSININDQQQALQLQEQQQYLIQQQYLASLQPGDFRIEIENRFLKSDCNRNFQFPRNNLRHKIIKYDQDTDGQSSDNSSLLSVDGITVYNLHAQNMKNYQREYMQMQEQMNDQMEKFKAQEQLRLEKEEEEIIEKERLQHQLRQQKMVQQQVYIQHSYEKQNQERKNEQIQQLRQQFQQQQNTLLQMKQPGNHNINMSSQVVKTEAYDSDSVGRSTLTQNAQNQKQSQKVKEMIEQSKIQNNLKNKLEESINNIANQNNNNISGSNKKAQLQQKQQQLLYQGMKDSFSAEKQNSQKQQQLQKFKNILLNKQQNIQNTNKIQMNGNGRRMKTEGNDIDYDQQNLNNHNHHLHTQHNYQHEDGEEDETIENFELALQDDSDNDSGEVARLDDIKIQSYKQTASPPKNNNKSYNHQTSKSQNTNQENSNSKNYKNIMEILEKNSKNSHSRQSTSISNSNQITNSMTNNNQKKNPSQHSTHQTLQIQIQQAAAAAAAATINCNSVTKNLTYKSRPTTSQSNYYKNLYSSQNCSVNQPNQQSSNRNTLQPQDNNNISKVRQSSKTSHTNYDGNSTVQIGNHAKKPSGNYLNQSIENFSSKQPSINQTLQNQINPTQEHNSRKRSNSNKNNTSISVTSSIPNYNKLALSNNTQKQNIANSMNYSKNLESFKIDNGKNSTLKQRDEKAPSKAPTGQQNIMNLLSKGPYLNNNNNTNNSFQVAKNISMNQSISNKVNSQSYQNAAKLKGRNANSFHQNAQSSNISSIQTSQTTNLNNKSTIVSNYSINSNSKKKLLSSSSSSNLINVPSSINSQIKNDPKVKQSLQNNQISSIINANININNLNPTNYSKVRVSTNSNVRDSIQSQKGNALNSRVQTEPSNNDDDFDIHYLNNRLNTLQKIPSKQSLLNNKSSSRRKDNSSSKSNLRDYQFIQQQNQNYIHQKQQQIGQNQALQNLMINNSYNLQQKTEDNGLNQGQQIPYSQVKYADNLVKPLMNQQNIIHSNLRSTNEQSTSDLNDQNRLSGQSFDQIQKIRDYLKQKQSKYPTKQQNQVVNNTSQYPNNGINNQAVQYSYQQQQQALQKELQSNINQQQVAYINNLSQQQPQQHHLYQNFNQKSENQQFNQHNSQFNSNSIGQNNNQSYFQKQIR</sequence>
<feature type="compositionally biased region" description="Polar residues" evidence="2">
    <location>
        <begin position="1066"/>
        <end position="1081"/>
    </location>
</feature>
<proteinExistence type="predicted"/>
<feature type="compositionally biased region" description="Low complexity" evidence="2">
    <location>
        <begin position="1326"/>
        <end position="1342"/>
    </location>
</feature>
<dbReference type="KEGG" id="tet:TTHERM_00836720"/>
<feature type="region of interest" description="Disordered" evidence="2">
    <location>
        <begin position="872"/>
        <end position="899"/>
    </location>
</feature>
<accession>I7MAP6</accession>
<feature type="compositionally biased region" description="Basic and acidic residues" evidence="2">
    <location>
        <begin position="1"/>
        <end position="13"/>
    </location>
</feature>